<reference evidence="1 2" key="1">
    <citation type="submission" date="2019-08" db="EMBL/GenBank/DDBJ databases">
        <title>Draft Genome Sequence of Halomonas eurihalina Isolated from Preserved Hide-surface.</title>
        <authorList>
            <person name="Hussain S.A."/>
            <person name="Xu A."/>
            <person name="Sarker M."/>
            <person name="Sommers C."/>
        </authorList>
    </citation>
    <scope>NUCLEOTIDE SEQUENCE [LARGE SCALE GENOMIC DNA]</scope>
    <source>
        <strain evidence="1 2">MS1</strain>
    </source>
</reference>
<comment type="caution">
    <text evidence="1">The sequence shown here is derived from an EMBL/GenBank/DDBJ whole genome shotgun (WGS) entry which is preliminary data.</text>
</comment>
<proteinExistence type="predicted"/>
<dbReference type="OrthoDB" id="6174179at2"/>
<gene>
    <name evidence="1" type="ORF">FZZ93_02405</name>
</gene>
<dbReference type="RefSeq" id="WP_149320725.1">
    <property type="nucleotide sequence ID" value="NZ_JARWAH010000001.1"/>
</dbReference>
<sequence length="107" mass="11729">MFKVNLNRTYQYPVTATIYDEEGKEHTGKFKARFKVLPHDEAKELPEDTSLLEAVLTGVSDLEIPGPDGQSLAGEALVEAVKNDPALALATQAAYQDSIAKKNRPRS</sequence>
<keyword evidence="2" id="KW-1185">Reference proteome</keyword>
<accession>A0A5D9DC94</accession>
<dbReference type="AlphaFoldDB" id="A0A5D9DC94"/>
<name>A0A5D9DC94_HALER</name>
<protein>
    <submittedName>
        <fullName evidence="1">Uncharacterized protein</fullName>
    </submittedName>
</protein>
<dbReference type="Proteomes" id="UP000324260">
    <property type="component" value="Unassembled WGS sequence"/>
</dbReference>
<dbReference type="EMBL" id="VTPU01000001">
    <property type="protein sequence ID" value="TZG41534.1"/>
    <property type="molecule type" value="Genomic_DNA"/>
</dbReference>
<organism evidence="1 2">
    <name type="scientific">Halomonas eurihalina</name>
    <dbReference type="NCBI Taxonomy" id="42566"/>
    <lineage>
        <taxon>Bacteria</taxon>
        <taxon>Pseudomonadati</taxon>
        <taxon>Pseudomonadota</taxon>
        <taxon>Gammaproteobacteria</taxon>
        <taxon>Oceanospirillales</taxon>
        <taxon>Halomonadaceae</taxon>
        <taxon>Halomonas</taxon>
    </lineage>
</organism>
<evidence type="ECO:0000313" key="1">
    <source>
        <dbReference type="EMBL" id="TZG41534.1"/>
    </source>
</evidence>
<evidence type="ECO:0000313" key="2">
    <source>
        <dbReference type="Proteomes" id="UP000324260"/>
    </source>
</evidence>